<dbReference type="Proteomes" id="UP000032748">
    <property type="component" value="Chromosome"/>
</dbReference>
<accession>A0A0D5Y314</accession>
<dbReference type="AlphaFoldDB" id="A0A0D5Y314"/>
<dbReference type="RefSeq" id="WP_045884276.1">
    <property type="nucleotide sequence ID" value="NZ_CP011110.1"/>
</dbReference>
<evidence type="ECO:0008006" key="5">
    <source>
        <dbReference type="Google" id="ProtNLM"/>
    </source>
</evidence>
<sequence>MQTGLFHTRLHVTTALLGAPVLTLDLLVNTVQKKVSGVARVFKSTYPPVHFFADVWGDYSRLQLHPSTEGHIVLTLAGNPSGPTSQIGETFHLHGILGLDWASGFASYKYCSQGNWQDVQHATVSQASTPHPEPVPHHPVPLYAVAVQQAQGSGDLTQLKAVVRQGEQQLASSDALRSALQQLNAEIARLEAR</sequence>
<dbReference type="PATRIC" id="fig|587753.10.peg.3923"/>
<dbReference type="Pfam" id="PF08896">
    <property type="entry name" value="DUF1842"/>
    <property type="match status" value="1"/>
</dbReference>
<evidence type="ECO:0000313" key="3">
    <source>
        <dbReference type="EMBL" id="AKA25382.1"/>
    </source>
</evidence>
<feature type="domain" description="DUF1842" evidence="1">
    <location>
        <begin position="3"/>
        <end position="116"/>
    </location>
</feature>
<dbReference type="KEGG" id="pcz:PCL1606_39310"/>
<gene>
    <name evidence="3" type="ORF">PCL1606_39310</name>
</gene>
<proteinExistence type="predicted"/>
<organism evidence="3 4">
    <name type="scientific">Pseudomonas chlororaphis</name>
    <dbReference type="NCBI Taxonomy" id="587753"/>
    <lineage>
        <taxon>Bacteria</taxon>
        <taxon>Pseudomonadati</taxon>
        <taxon>Pseudomonadota</taxon>
        <taxon>Gammaproteobacteria</taxon>
        <taxon>Pseudomonadales</taxon>
        <taxon>Pseudomonadaceae</taxon>
        <taxon>Pseudomonas</taxon>
    </lineage>
</organism>
<name>A0A0D5Y314_9PSED</name>
<evidence type="ECO:0000313" key="4">
    <source>
        <dbReference type="Proteomes" id="UP000032748"/>
    </source>
</evidence>
<dbReference type="EMBL" id="CP011110">
    <property type="protein sequence ID" value="AKA25382.1"/>
    <property type="molecule type" value="Genomic_DNA"/>
</dbReference>
<evidence type="ECO:0000259" key="2">
    <source>
        <dbReference type="Pfam" id="PF08898"/>
    </source>
</evidence>
<feature type="domain" description="DUF1843" evidence="2">
    <location>
        <begin position="141"/>
        <end position="192"/>
    </location>
</feature>
<reference evidence="3 4" key="1">
    <citation type="journal article" date="2015" name="Mol. Plant Microbe Interact.">
        <title>Comparative Genomic Analysis of Pseudomonas chlororaphis PCL1606 Reveals New Insight into Antifungal Compounds Involved in Biocontrol.</title>
        <authorList>
            <person name="Calderon C.E."/>
            <person name="Ramos C."/>
            <person name="de Vicente A."/>
            <person name="Cazorla F.M."/>
        </authorList>
    </citation>
    <scope>NUCLEOTIDE SEQUENCE [LARGE SCALE GENOMIC DNA]</scope>
    <source>
        <strain evidence="3 4">PCL1606</strain>
    </source>
</reference>
<dbReference type="InterPro" id="IPR014992">
    <property type="entry name" value="DUF1842"/>
</dbReference>
<protein>
    <recommendedName>
        <fullName evidence="5">DUF1842 domain-containing protein</fullName>
    </recommendedName>
</protein>
<dbReference type="InterPro" id="IPR014994">
    <property type="entry name" value="DUF1843"/>
</dbReference>
<dbReference type="OrthoDB" id="7015832at2"/>
<evidence type="ECO:0000259" key="1">
    <source>
        <dbReference type="Pfam" id="PF08896"/>
    </source>
</evidence>
<dbReference type="Pfam" id="PF08898">
    <property type="entry name" value="DUF1843"/>
    <property type="match status" value="1"/>
</dbReference>